<evidence type="ECO:0000313" key="1">
    <source>
        <dbReference type="EMBL" id="RDX72702.1"/>
    </source>
</evidence>
<reference evidence="1" key="1">
    <citation type="submission" date="2018-05" db="EMBL/GenBank/DDBJ databases">
        <title>Draft genome of Mucuna pruriens seed.</title>
        <authorList>
            <person name="Nnadi N.E."/>
            <person name="Vos R."/>
            <person name="Hasami M.H."/>
            <person name="Devisetty U.K."/>
            <person name="Aguiy J.C."/>
        </authorList>
    </citation>
    <scope>NUCLEOTIDE SEQUENCE [LARGE SCALE GENOMIC DNA]</scope>
    <source>
        <strain evidence="1">JCA_2017</strain>
    </source>
</reference>
<feature type="non-terminal residue" evidence="1">
    <location>
        <position position="1"/>
    </location>
</feature>
<dbReference type="AlphaFoldDB" id="A0A371F336"/>
<keyword evidence="2" id="KW-1185">Reference proteome</keyword>
<dbReference type="EMBL" id="QJKJ01010800">
    <property type="protein sequence ID" value="RDX72702.1"/>
    <property type="molecule type" value="Genomic_DNA"/>
</dbReference>
<comment type="caution">
    <text evidence="1">The sequence shown here is derived from an EMBL/GenBank/DDBJ whole genome shotgun (WGS) entry which is preliminary data.</text>
</comment>
<organism evidence="1 2">
    <name type="scientific">Mucuna pruriens</name>
    <name type="common">Velvet bean</name>
    <name type="synonym">Dolichos pruriens</name>
    <dbReference type="NCBI Taxonomy" id="157652"/>
    <lineage>
        <taxon>Eukaryota</taxon>
        <taxon>Viridiplantae</taxon>
        <taxon>Streptophyta</taxon>
        <taxon>Embryophyta</taxon>
        <taxon>Tracheophyta</taxon>
        <taxon>Spermatophyta</taxon>
        <taxon>Magnoliopsida</taxon>
        <taxon>eudicotyledons</taxon>
        <taxon>Gunneridae</taxon>
        <taxon>Pentapetalae</taxon>
        <taxon>rosids</taxon>
        <taxon>fabids</taxon>
        <taxon>Fabales</taxon>
        <taxon>Fabaceae</taxon>
        <taxon>Papilionoideae</taxon>
        <taxon>50 kb inversion clade</taxon>
        <taxon>NPAAA clade</taxon>
        <taxon>indigoferoid/millettioid clade</taxon>
        <taxon>Phaseoleae</taxon>
        <taxon>Mucuna</taxon>
    </lineage>
</organism>
<accession>A0A371F336</accession>
<proteinExistence type="predicted"/>
<name>A0A371F336_MUCPR</name>
<dbReference type="Proteomes" id="UP000257109">
    <property type="component" value="Unassembled WGS sequence"/>
</dbReference>
<gene>
    <name evidence="1" type="ORF">CR513_47779</name>
</gene>
<sequence>MKKRTLKHQPLKVVLRVPQMIDEAIISSKGGKQFHDGVQYVKGLKNNLFSIGQFNDLECKIHTEGEILKVEKDNLVMMKVDKIMTNLYMLLGDTLQEANA</sequence>
<dbReference type="OrthoDB" id="1436560at2759"/>
<protein>
    <submittedName>
        <fullName evidence="1">Uncharacterized protein</fullName>
    </submittedName>
</protein>
<evidence type="ECO:0000313" key="2">
    <source>
        <dbReference type="Proteomes" id="UP000257109"/>
    </source>
</evidence>